<keyword evidence="4" id="KW-0547">Nucleotide-binding</keyword>
<dbReference type="EC" id="7.3.2.6" evidence="8"/>
<dbReference type="EMBL" id="DTLB01000008">
    <property type="protein sequence ID" value="HFW31713.1"/>
    <property type="molecule type" value="Genomic_DNA"/>
</dbReference>
<dbReference type="InterPro" id="IPR003593">
    <property type="entry name" value="AAA+_ATPase"/>
</dbReference>
<evidence type="ECO:0000256" key="7">
    <source>
        <dbReference type="ARBA" id="ARBA00038781"/>
    </source>
</evidence>
<keyword evidence="5 13" id="KW-0067">ATP-binding</keyword>
<dbReference type="GO" id="GO:0016887">
    <property type="term" value="F:ATP hydrolysis activity"/>
    <property type="evidence" value="ECO:0007669"/>
    <property type="project" value="InterPro"/>
</dbReference>
<comment type="caution">
    <text evidence="13">The sequence shown here is derived from an EMBL/GenBank/DDBJ whole genome shotgun (WGS) entry which is preliminary data.</text>
</comment>
<dbReference type="PROSITE" id="PS50893">
    <property type="entry name" value="ABC_TRANSPORTER_2"/>
    <property type="match status" value="1"/>
</dbReference>
<feature type="domain" description="ABC transporter" evidence="12">
    <location>
        <begin position="6"/>
        <end position="238"/>
    </location>
</feature>
<dbReference type="InterPro" id="IPR050093">
    <property type="entry name" value="ABC_SmlMolc_Importer"/>
</dbReference>
<dbReference type="SMART" id="SM00382">
    <property type="entry name" value="AAA"/>
    <property type="match status" value="1"/>
</dbReference>
<evidence type="ECO:0000256" key="5">
    <source>
        <dbReference type="ARBA" id="ARBA00022840"/>
    </source>
</evidence>
<dbReference type="PANTHER" id="PTHR42781">
    <property type="entry name" value="SPERMIDINE/PUTRESCINE IMPORT ATP-BINDING PROTEIN POTA"/>
    <property type="match status" value="1"/>
</dbReference>
<evidence type="ECO:0000256" key="3">
    <source>
        <dbReference type="ARBA" id="ARBA00022505"/>
    </source>
</evidence>
<reference evidence="13" key="1">
    <citation type="journal article" date="2020" name="mSystems">
        <title>Genome- and Community-Level Interaction Insights into Carbon Utilization and Element Cycling Functions of Hydrothermarchaeota in Hydrothermal Sediment.</title>
        <authorList>
            <person name="Zhou Z."/>
            <person name="Liu Y."/>
            <person name="Xu W."/>
            <person name="Pan J."/>
            <person name="Luo Z.H."/>
            <person name="Li M."/>
        </authorList>
    </citation>
    <scope>NUCLEOTIDE SEQUENCE [LARGE SCALE GENOMIC DNA]</scope>
    <source>
        <strain evidence="13">SpSt-87</strain>
    </source>
</reference>
<proteinExistence type="inferred from homology"/>
<keyword evidence="2" id="KW-0813">Transport</keyword>
<dbReference type="GO" id="GO:0005524">
    <property type="term" value="F:ATP binding"/>
    <property type="evidence" value="ECO:0007669"/>
    <property type="project" value="UniProtKB-KW"/>
</dbReference>
<dbReference type="GO" id="GO:0043190">
    <property type="term" value="C:ATP-binding cassette (ABC) transporter complex"/>
    <property type="evidence" value="ECO:0007669"/>
    <property type="project" value="InterPro"/>
</dbReference>
<dbReference type="InterPro" id="IPR003439">
    <property type="entry name" value="ABC_transporter-like_ATP-bd"/>
</dbReference>
<evidence type="ECO:0000256" key="11">
    <source>
        <dbReference type="ARBA" id="ARBA00057369"/>
    </source>
</evidence>
<comment type="subunit">
    <text evidence="7">The complex is composed of two ATP-binding proteins (WtpC), two transmembrane proteins (WtpB) and a solute-binding protein (WtpA).</text>
</comment>
<dbReference type="Pfam" id="PF08402">
    <property type="entry name" value="TOBE_2"/>
    <property type="match status" value="1"/>
</dbReference>
<evidence type="ECO:0000259" key="12">
    <source>
        <dbReference type="PROSITE" id="PS50893"/>
    </source>
</evidence>
<evidence type="ECO:0000256" key="8">
    <source>
        <dbReference type="ARBA" id="ARBA00039025"/>
    </source>
</evidence>
<dbReference type="GO" id="GO:1901238">
    <property type="term" value="F:ABC-type tungstate transporter activity"/>
    <property type="evidence" value="ECO:0007669"/>
    <property type="project" value="UniProtKB-EC"/>
</dbReference>
<evidence type="ECO:0000256" key="10">
    <source>
        <dbReference type="ARBA" id="ARBA00047936"/>
    </source>
</evidence>
<dbReference type="PROSITE" id="PS00211">
    <property type="entry name" value="ABC_TRANSPORTER_1"/>
    <property type="match status" value="1"/>
</dbReference>
<accession>A0A7C3MAP4</accession>
<comment type="similarity">
    <text evidence="6">Belongs to the ABC transporter superfamily. Sulfate/tungstate importer (TC 3.A.1.6) family.</text>
</comment>
<sequence length="346" mass="38603">MGEFAVELDGVCKSYSSFEAVSDVRLKIRRGEFFSILGPSGSGKTTILRLIAGLLFPDKGTIRLMGEDVTFVPPYKRNVGMVFQELALFPHLNVFDNVAYGLRIRKSPEEEIRRKVRECLEIVNLDPEKFGKRKINQLSGGQQQRVAIARALAIEPSVLLLDEPLGSLDLKLRQHMMSELKRIQKTVKTTFVYVTHDQSEALIMSDRIAVINHGRVEQVGTPSEIYEKPATKFVAEFIGEMNFIPAEVHEGGLISEIGHMRVSGLNGAKKVLVAIRPEKIKLGCSNLDNVYSAVIEEVSYLGGFLSLRARVKGICLKCITPSDIRIEENQTVELGWRAEDAIVFEA</sequence>
<evidence type="ECO:0000256" key="2">
    <source>
        <dbReference type="ARBA" id="ARBA00022448"/>
    </source>
</evidence>
<dbReference type="InterPro" id="IPR013611">
    <property type="entry name" value="Transp-assoc_OB_typ2"/>
</dbReference>
<comment type="function">
    <text evidence="11">Part of the ABC transporter complex WtpABC involved in molybdate/tungstate import. Responsible for energy coupling to the transport system.</text>
</comment>
<gene>
    <name evidence="13" type="ORF">ENW66_01980</name>
</gene>
<comment type="subcellular location">
    <subcellularLocation>
        <location evidence="1">Cell membrane</location>
        <topology evidence="1">Peripheral membrane protein</topology>
    </subcellularLocation>
</comment>
<evidence type="ECO:0000256" key="9">
    <source>
        <dbReference type="ARBA" id="ARBA00041133"/>
    </source>
</evidence>
<dbReference type="Gene3D" id="2.40.50.100">
    <property type="match status" value="1"/>
</dbReference>
<dbReference type="Pfam" id="PF00005">
    <property type="entry name" value="ABC_tran"/>
    <property type="match status" value="1"/>
</dbReference>
<evidence type="ECO:0000256" key="4">
    <source>
        <dbReference type="ARBA" id="ARBA00022741"/>
    </source>
</evidence>
<organism evidence="13">
    <name type="scientific">Archaeoglobus fulgidus</name>
    <dbReference type="NCBI Taxonomy" id="2234"/>
    <lineage>
        <taxon>Archaea</taxon>
        <taxon>Methanobacteriati</taxon>
        <taxon>Methanobacteriota</taxon>
        <taxon>Archaeoglobi</taxon>
        <taxon>Archaeoglobales</taxon>
        <taxon>Archaeoglobaceae</taxon>
        <taxon>Archaeoglobus</taxon>
    </lineage>
</organism>
<dbReference type="InterPro" id="IPR012340">
    <property type="entry name" value="NA-bd_OB-fold"/>
</dbReference>
<dbReference type="InterPro" id="IPR008995">
    <property type="entry name" value="Mo/tungstate-bd_C_term_dom"/>
</dbReference>
<keyword evidence="3" id="KW-0500">Molybdenum</keyword>
<dbReference type="AlphaFoldDB" id="A0A7C3MAP4"/>
<dbReference type="Gene3D" id="2.40.50.140">
    <property type="entry name" value="Nucleic acid-binding proteins"/>
    <property type="match status" value="1"/>
</dbReference>
<dbReference type="SUPFAM" id="SSF50331">
    <property type="entry name" value="MOP-like"/>
    <property type="match status" value="1"/>
</dbReference>
<dbReference type="InterPro" id="IPR017871">
    <property type="entry name" value="ABC_transporter-like_CS"/>
</dbReference>
<comment type="catalytic activity">
    <reaction evidence="10">
        <text>tungstate(in) + ATP + H2O = tungstate(out) + ADP + phosphate + H(+)</text>
        <dbReference type="Rhea" id="RHEA:35027"/>
        <dbReference type="ChEBI" id="CHEBI:15377"/>
        <dbReference type="ChEBI" id="CHEBI:15378"/>
        <dbReference type="ChEBI" id="CHEBI:30616"/>
        <dbReference type="ChEBI" id="CHEBI:43474"/>
        <dbReference type="ChEBI" id="CHEBI:46502"/>
        <dbReference type="ChEBI" id="CHEBI:456216"/>
        <dbReference type="EC" id="7.3.2.6"/>
    </reaction>
</comment>
<protein>
    <recommendedName>
        <fullName evidence="9">Molybdate/tungstate import ATP-binding protein WtpC</fullName>
        <ecNumber evidence="8">7.3.2.6</ecNumber>
    </recommendedName>
</protein>
<evidence type="ECO:0000313" key="13">
    <source>
        <dbReference type="EMBL" id="HFW31713.1"/>
    </source>
</evidence>
<evidence type="ECO:0000256" key="1">
    <source>
        <dbReference type="ARBA" id="ARBA00004202"/>
    </source>
</evidence>
<dbReference type="PANTHER" id="PTHR42781:SF4">
    <property type="entry name" value="SPERMIDINE_PUTRESCINE IMPORT ATP-BINDING PROTEIN POTA"/>
    <property type="match status" value="1"/>
</dbReference>
<dbReference type="SUPFAM" id="SSF52540">
    <property type="entry name" value="P-loop containing nucleoside triphosphate hydrolases"/>
    <property type="match status" value="1"/>
</dbReference>
<dbReference type="FunFam" id="3.40.50.300:FF:000425">
    <property type="entry name" value="Probable ABC transporter, ATP-binding subunit"/>
    <property type="match status" value="1"/>
</dbReference>
<dbReference type="InterPro" id="IPR027417">
    <property type="entry name" value="P-loop_NTPase"/>
</dbReference>
<dbReference type="Gene3D" id="3.40.50.300">
    <property type="entry name" value="P-loop containing nucleotide triphosphate hydrolases"/>
    <property type="match status" value="1"/>
</dbReference>
<name>A0A7C3MAP4_ARCFL</name>
<evidence type="ECO:0000256" key="6">
    <source>
        <dbReference type="ARBA" id="ARBA00038307"/>
    </source>
</evidence>